<reference evidence="1 2" key="1">
    <citation type="journal article" date="2016" name="Sci. Rep.">
        <title>The Dendrobium catenatum Lindl. genome sequence provides insights into polysaccharide synthase, floral development and adaptive evolution.</title>
        <authorList>
            <person name="Zhang G.Q."/>
            <person name="Xu Q."/>
            <person name="Bian C."/>
            <person name="Tsai W.C."/>
            <person name="Yeh C.M."/>
            <person name="Liu K.W."/>
            <person name="Yoshida K."/>
            <person name="Zhang L.S."/>
            <person name="Chang S.B."/>
            <person name="Chen F."/>
            <person name="Shi Y."/>
            <person name="Su Y.Y."/>
            <person name="Zhang Y.Q."/>
            <person name="Chen L.J."/>
            <person name="Yin Y."/>
            <person name="Lin M."/>
            <person name="Huang H."/>
            <person name="Deng H."/>
            <person name="Wang Z.W."/>
            <person name="Zhu S.L."/>
            <person name="Zhao X."/>
            <person name="Deng C."/>
            <person name="Niu S.C."/>
            <person name="Huang J."/>
            <person name="Wang M."/>
            <person name="Liu G.H."/>
            <person name="Yang H.J."/>
            <person name="Xiao X.J."/>
            <person name="Hsiao Y.Y."/>
            <person name="Wu W.L."/>
            <person name="Chen Y.Y."/>
            <person name="Mitsuda N."/>
            <person name="Ohme-Takagi M."/>
            <person name="Luo Y.B."/>
            <person name="Van de Peer Y."/>
            <person name="Liu Z.J."/>
        </authorList>
    </citation>
    <scope>NUCLEOTIDE SEQUENCE [LARGE SCALE GENOMIC DNA]</scope>
    <source>
        <tissue evidence="1">The whole plant</tissue>
    </source>
</reference>
<protein>
    <submittedName>
        <fullName evidence="1">Uncharacterized protein</fullName>
    </submittedName>
</protein>
<evidence type="ECO:0000313" key="1">
    <source>
        <dbReference type="EMBL" id="PKU62942.1"/>
    </source>
</evidence>
<keyword evidence="2" id="KW-1185">Reference proteome</keyword>
<name>A0A2I0VHQ2_9ASPA</name>
<sequence>MIRQKRSRYGEHEAKREHNEDFISWFANKIASIDPLKVDTISTNLRRFARGPSNVVTLYKKYLINGFRFHVVDLM</sequence>
<dbReference type="PANTHER" id="PTHR48451">
    <property type="entry name" value="DUF4218 DOMAIN-CONTAINING PROTEIN"/>
    <property type="match status" value="1"/>
</dbReference>
<dbReference type="Proteomes" id="UP000233837">
    <property type="component" value="Unassembled WGS sequence"/>
</dbReference>
<evidence type="ECO:0000313" key="2">
    <source>
        <dbReference type="Proteomes" id="UP000233837"/>
    </source>
</evidence>
<dbReference type="PANTHER" id="PTHR48451:SF1">
    <property type="entry name" value="DUF4218 DOMAIN-CONTAINING PROTEIN"/>
    <property type="match status" value="1"/>
</dbReference>
<gene>
    <name evidence="1" type="ORF">MA16_Dca023543</name>
</gene>
<accession>A0A2I0VHQ2</accession>
<dbReference type="AlphaFoldDB" id="A0A2I0VHQ2"/>
<organism evidence="1 2">
    <name type="scientific">Dendrobium catenatum</name>
    <dbReference type="NCBI Taxonomy" id="906689"/>
    <lineage>
        <taxon>Eukaryota</taxon>
        <taxon>Viridiplantae</taxon>
        <taxon>Streptophyta</taxon>
        <taxon>Embryophyta</taxon>
        <taxon>Tracheophyta</taxon>
        <taxon>Spermatophyta</taxon>
        <taxon>Magnoliopsida</taxon>
        <taxon>Liliopsida</taxon>
        <taxon>Asparagales</taxon>
        <taxon>Orchidaceae</taxon>
        <taxon>Epidendroideae</taxon>
        <taxon>Malaxideae</taxon>
        <taxon>Dendrobiinae</taxon>
        <taxon>Dendrobium</taxon>
    </lineage>
</organism>
<dbReference type="EMBL" id="KZ503556">
    <property type="protein sequence ID" value="PKU62942.1"/>
    <property type="molecule type" value="Genomic_DNA"/>
</dbReference>
<reference evidence="1 2" key="2">
    <citation type="journal article" date="2017" name="Nature">
        <title>The Apostasia genome and the evolution of orchids.</title>
        <authorList>
            <person name="Zhang G.Q."/>
            <person name="Liu K.W."/>
            <person name="Li Z."/>
            <person name="Lohaus R."/>
            <person name="Hsiao Y.Y."/>
            <person name="Niu S.C."/>
            <person name="Wang J.Y."/>
            <person name="Lin Y.C."/>
            <person name="Xu Q."/>
            <person name="Chen L.J."/>
            <person name="Yoshida K."/>
            <person name="Fujiwara S."/>
            <person name="Wang Z.W."/>
            <person name="Zhang Y.Q."/>
            <person name="Mitsuda N."/>
            <person name="Wang M."/>
            <person name="Liu G.H."/>
            <person name="Pecoraro L."/>
            <person name="Huang H.X."/>
            <person name="Xiao X.J."/>
            <person name="Lin M."/>
            <person name="Wu X.Y."/>
            <person name="Wu W.L."/>
            <person name="Chen Y.Y."/>
            <person name="Chang S.B."/>
            <person name="Sakamoto S."/>
            <person name="Ohme-Takagi M."/>
            <person name="Yagi M."/>
            <person name="Zeng S.J."/>
            <person name="Shen C.Y."/>
            <person name="Yeh C.M."/>
            <person name="Luo Y.B."/>
            <person name="Tsai W.C."/>
            <person name="Van de Peer Y."/>
            <person name="Liu Z.J."/>
        </authorList>
    </citation>
    <scope>NUCLEOTIDE SEQUENCE [LARGE SCALE GENOMIC DNA]</scope>
    <source>
        <tissue evidence="1">The whole plant</tissue>
    </source>
</reference>
<proteinExistence type="predicted"/>